<dbReference type="Gene3D" id="2.60.40.2470">
    <property type="entry name" value="SoxY domain"/>
    <property type="match status" value="1"/>
</dbReference>
<evidence type="ECO:0000313" key="4">
    <source>
        <dbReference type="Proteomes" id="UP000283587"/>
    </source>
</evidence>
<keyword evidence="4" id="KW-1185">Reference proteome</keyword>
<evidence type="ECO:0000313" key="3">
    <source>
        <dbReference type="EMBL" id="RJL05664.1"/>
    </source>
</evidence>
<dbReference type="Pfam" id="PF13501">
    <property type="entry name" value="SoxY"/>
    <property type="match status" value="1"/>
</dbReference>
<evidence type="ECO:0000259" key="1">
    <source>
        <dbReference type="Pfam" id="PF08770"/>
    </source>
</evidence>
<dbReference type="OrthoDB" id="5343309at2"/>
<dbReference type="InterPro" id="IPR013783">
    <property type="entry name" value="Ig-like_fold"/>
</dbReference>
<dbReference type="InterPro" id="IPR032711">
    <property type="entry name" value="SoxY"/>
</dbReference>
<dbReference type="RefSeq" id="WP_119900415.1">
    <property type="nucleotide sequence ID" value="NZ_QNRC01000031.1"/>
</dbReference>
<dbReference type="Pfam" id="PF08770">
    <property type="entry name" value="SoxZ"/>
    <property type="match status" value="1"/>
</dbReference>
<feature type="domain" description="Sulphur oxidation protein SoxZ" evidence="1">
    <location>
        <begin position="178"/>
        <end position="255"/>
    </location>
</feature>
<dbReference type="InterPro" id="IPR014756">
    <property type="entry name" value="Ig_E-set"/>
</dbReference>
<organism evidence="3 4">
    <name type="scientific">Paracoccus siganidrum</name>
    <dbReference type="NCBI Taxonomy" id="1276757"/>
    <lineage>
        <taxon>Bacteria</taxon>
        <taxon>Pseudomonadati</taxon>
        <taxon>Pseudomonadota</taxon>
        <taxon>Alphaproteobacteria</taxon>
        <taxon>Rhodobacterales</taxon>
        <taxon>Paracoccaceae</taxon>
        <taxon>Paracoccus</taxon>
    </lineage>
</organism>
<name>A0A418ZYU3_9RHOB</name>
<dbReference type="InterPro" id="IPR038162">
    <property type="entry name" value="SoxY_sf"/>
</dbReference>
<dbReference type="Proteomes" id="UP000283587">
    <property type="component" value="Unassembled WGS sequence"/>
</dbReference>
<reference evidence="4" key="1">
    <citation type="submission" date="2018-09" db="EMBL/GenBank/DDBJ databases">
        <title>Paracoccus onubensis nov. sp. a moderate halophilic bacterium isolated from Gruta de las Maravillas (Aracena, Spain).</title>
        <authorList>
            <person name="Jurado V."/>
            <person name="Gutierrez-Patricio S."/>
            <person name="Gonzalez-Pimentel J.L."/>
            <person name="Miller A.Z."/>
            <person name="Laiz L."/>
            <person name="Saiz-Jimenez C."/>
        </authorList>
    </citation>
    <scope>NUCLEOTIDE SEQUENCE [LARGE SCALE GENOMIC DNA]</scope>
    <source>
        <strain evidence="4">DSM 26381</strain>
    </source>
</reference>
<accession>A0A418ZYU3</accession>
<evidence type="ECO:0000259" key="2">
    <source>
        <dbReference type="Pfam" id="PF13501"/>
    </source>
</evidence>
<dbReference type="InterPro" id="IPR030831">
    <property type="entry name" value="Fuse-rel_SoxYZ"/>
</dbReference>
<dbReference type="SUPFAM" id="SSF81296">
    <property type="entry name" value="E set domains"/>
    <property type="match status" value="1"/>
</dbReference>
<feature type="domain" description="Ig-like SoxY" evidence="2">
    <location>
        <begin position="39"/>
        <end position="149"/>
    </location>
</feature>
<dbReference type="EMBL" id="QZEW01000108">
    <property type="protein sequence ID" value="RJL05664.1"/>
    <property type="molecule type" value="Genomic_DNA"/>
</dbReference>
<dbReference type="InterPro" id="IPR014880">
    <property type="entry name" value="SoxZ_dom"/>
</dbReference>
<protein>
    <submittedName>
        <fullName evidence="3">Quinoprotein dehydrogenase-associated SoxYZ-like carrier</fullName>
    </submittedName>
</protein>
<sequence>MARLLTHLLPRGAGAPAPVAAGDPQADPFDSGMWPHHRQDHLGDPRDWAMDPAMLLLAPASAEDPAHVPVLVDATGVAGPVARIVVTIDYSPFAVGLVFHPGRALPLLGFGVKYEMAGAIRASAEVIDGGAPPRWSMAGAFVDAMGGGCTAPAATHARPDWQEGFGQMRGRLWPDTGRLRVTIRHPMDTGLADGIPAHHLTELTLEDAEGAEIARLQIHEPLEENPELTFLLPPELARGPVIVRARDNIGHRFRGRLEAGA</sequence>
<dbReference type="AlphaFoldDB" id="A0A418ZYU3"/>
<proteinExistence type="predicted"/>
<dbReference type="Gene3D" id="2.60.40.10">
    <property type="entry name" value="Immunoglobulins"/>
    <property type="match status" value="1"/>
</dbReference>
<gene>
    <name evidence="3" type="ORF">D3P05_19280</name>
</gene>
<comment type="caution">
    <text evidence="3">The sequence shown here is derived from an EMBL/GenBank/DDBJ whole genome shotgun (WGS) entry which is preliminary data.</text>
</comment>
<dbReference type="NCBIfam" id="TIGR04557">
    <property type="entry name" value="fuse_rel_SoxYZ"/>
    <property type="match status" value="1"/>
</dbReference>